<reference evidence="2 3" key="1">
    <citation type="journal article" date="2013" name="Mar. Genomics">
        <title>Expression of sulfatases in Rhodopirellula baltica and the diversity of sulfatases in the genus Rhodopirellula.</title>
        <authorList>
            <person name="Wegner C.E."/>
            <person name="Richter-Heitmann T."/>
            <person name="Klindworth A."/>
            <person name="Klockow C."/>
            <person name="Richter M."/>
            <person name="Achstetter T."/>
            <person name="Glockner F.O."/>
            <person name="Harder J."/>
        </authorList>
    </citation>
    <scope>NUCLEOTIDE SEQUENCE [LARGE SCALE GENOMIC DNA]</scope>
    <source>
        <strain evidence="2 3">SH398</strain>
    </source>
</reference>
<comment type="caution">
    <text evidence="2">The sequence shown here is derived from an EMBL/GenBank/DDBJ whole genome shotgun (WGS) entry which is preliminary data.</text>
</comment>
<dbReference type="GO" id="GO:0003677">
    <property type="term" value="F:DNA binding"/>
    <property type="evidence" value="ECO:0007669"/>
    <property type="project" value="UniProtKB-KW"/>
</dbReference>
<evidence type="ECO:0000259" key="1">
    <source>
        <dbReference type="Pfam" id="PF04313"/>
    </source>
</evidence>
<dbReference type="InterPro" id="IPR017035">
    <property type="entry name" value="UCP035009_HsdR_All3000-type"/>
</dbReference>
<dbReference type="RefSeq" id="WP_008671524.1">
    <property type="nucleotide sequence ID" value="NZ_ANOF01000177.1"/>
</dbReference>
<dbReference type="Proteomes" id="UP000011996">
    <property type="component" value="Unassembled WGS sequence"/>
</dbReference>
<dbReference type="AlphaFoldDB" id="M5RX71"/>
<dbReference type="GO" id="GO:0005524">
    <property type="term" value="F:ATP binding"/>
    <property type="evidence" value="ECO:0007669"/>
    <property type="project" value="UniProtKB-KW"/>
</dbReference>
<dbReference type="EMBL" id="ANOF01000177">
    <property type="protein sequence ID" value="EMI23948.1"/>
    <property type="molecule type" value="Genomic_DNA"/>
</dbReference>
<gene>
    <name evidence="2" type="ORF">RESH_05484</name>
</gene>
<name>M5RX71_9BACT</name>
<sequence length="363" mass="40859">MELFDTLTRLASRLESQRELLGTEEATKNAVIMPIINALGYNVFDPTEVIPEFTADVGVKKGEKVDYAIVVSGEPTILIECKGINTKLDFKHASQLYRYFGVTAARFAVLTNGQQLWFYTDLDSPNKMDSKAFFKFDLNDFDARDVAELSKFGKSVFNLENILANATELKFTQQLGAVLATEVESPSDELVKHLTSKIYDGRFTATVCDQFRPLVKSAFRDFINDRLSNRLKSALQGVDSDIQTSASENERELQDDGIVTTAEEIEGFHIVRAILAKHIPIKRVVMRDTKSYCGVLLDDNNRKPICRLHFNSGQKYIGTFDTDKNETRNPIDQLESIYDFEKQILASVNTYDGNVEPDGADTE</sequence>
<dbReference type="GO" id="GO:0009307">
    <property type="term" value="P:DNA restriction-modification system"/>
    <property type="evidence" value="ECO:0007669"/>
    <property type="project" value="UniProtKB-KW"/>
</dbReference>
<dbReference type="GO" id="GO:0009035">
    <property type="term" value="F:type I site-specific deoxyribonuclease activity"/>
    <property type="evidence" value="ECO:0007669"/>
    <property type="project" value="UniProtKB-EC"/>
</dbReference>
<feature type="domain" description="Restriction endonuclease type I HsdR N-terminal" evidence="1">
    <location>
        <begin position="49"/>
        <end position="126"/>
    </location>
</feature>
<dbReference type="PIRSF" id="PIRSF035009">
    <property type="entry name" value="UCP035009_HSDR_N"/>
    <property type="match status" value="1"/>
</dbReference>
<dbReference type="InterPro" id="IPR007409">
    <property type="entry name" value="Restrct_endonuc_type1_HsdR_N"/>
</dbReference>
<organism evidence="2 3">
    <name type="scientific">Rhodopirellula europaea SH398</name>
    <dbReference type="NCBI Taxonomy" id="1263868"/>
    <lineage>
        <taxon>Bacteria</taxon>
        <taxon>Pseudomonadati</taxon>
        <taxon>Planctomycetota</taxon>
        <taxon>Planctomycetia</taxon>
        <taxon>Pirellulales</taxon>
        <taxon>Pirellulaceae</taxon>
        <taxon>Rhodopirellula</taxon>
    </lineage>
</organism>
<dbReference type="Pfam" id="PF04313">
    <property type="entry name" value="HSDR_N"/>
    <property type="match status" value="1"/>
</dbReference>
<proteinExistence type="predicted"/>
<dbReference type="PATRIC" id="fig|1263868.3.peg.5944"/>
<evidence type="ECO:0000313" key="2">
    <source>
        <dbReference type="EMBL" id="EMI23948.1"/>
    </source>
</evidence>
<protein>
    <submittedName>
        <fullName evidence="2">Prophage Lp2 protein 6</fullName>
    </submittedName>
</protein>
<evidence type="ECO:0000313" key="3">
    <source>
        <dbReference type="Proteomes" id="UP000011996"/>
    </source>
</evidence>
<dbReference type="OrthoDB" id="9148007at2"/>
<accession>M5RX71</accession>